<evidence type="ECO:0000313" key="1">
    <source>
        <dbReference type="EMBL" id="WRL48251.1"/>
    </source>
</evidence>
<dbReference type="RefSeq" id="WP_407280568.1">
    <property type="nucleotide sequence ID" value="NZ_CP141259.1"/>
</dbReference>
<evidence type="ECO:0000313" key="3">
    <source>
        <dbReference type="Proteomes" id="UP001626593"/>
    </source>
</evidence>
<name>A0ABZ1AUF3_AROEV</name>
<reference evidence="1 3" key="1">
    <citation type="submission" date="2023-12" db="EMBL/GenBank/DDBJ databases">
        <title>A. evansii MAY27, complete genome.</title>
        <authorList>
            <person name="Wang Y."/>
        </authorList>
    </citation>
    <scope>NUCLEOTIDE SEQUENCE [LARGE SCALE GENOMIC DNA]</scope>
    <source>
        <strain evidence="1 3">MAY27</strain>
    </source>
</reference>
<evidence type="ECO:0008006" key="4">
    <source>
        <dbReference type="Google" id="ProtNLM"/>
    </source>
</evidence>
<protein>
    <recommendedName>
        <fullName evidence="4">Phage-related protein</fullName>
    </recommendedName>
</protein>
<dbReference type="EMBL" id="CP141259">
    <property type="protein sequence ID" value="WRL48321.1"/>
    <property type="molecule type" value="Genomic_DNA"/>
</dbReference>
<evidence type="ECO:0000313" key="2">
    <source>
        <dbReference type="EMBL" id="WRL48321.1"/>
    </source>
</evidence>
<sequence length="228" mass="25125">MEAGEMKERPILFSAPMVRAILAGTKTQTRRAVKPQPEVSEQGNLCGAWLSRPLGGLLLPKVGDIAMHCPYGKPGDRLWVREAFRFLNSFDADSPAAIGVKCISAGYPKPWAPIQYKADGNRDNWLAVCTPPADMPTPGKLRPGIHMPRWASRILLEVTAVRVERLHDISQADCIAEGATGGHGSIAGYPYAATPDEHYRRIWEQINGAGAWDVNPWVWVIEFRSVQS</sequence>
<keyword evidence="3" id="KW-1185">Reference proteome</keyword>
<proteinExistence type="predicted"/>
<dbReference type="EMBL" id="CP141259">
    <property type="protein sequence ID" value="WRL48251.1"/>
    <property type="molecule type" value="Genomic_DNA"/>
</dbReference>
<organism evidence="1 3">
    <name type="scientific">Aromatoleum evansii</name>
    <name type="common">Azoarcus evansii</name>
    <dbReference type="NCBI Taxonomy" id="59406"/>
    <lineage>
        <taxon>Bacteria</taxon>
        <taxon>Pseudomonadati</taxon>
        <taxon>Pseudomonadota</taxon>
        <taxon>Betaproteobacteria</taxon>
        <taxon>Rhodocyclales</taxon>
        <taxon>Rhodocyclaceae</taxon>
        <taxon>Aromatoleum</taxon>
    </lineage>
</organism>
<dbReference type="Proteomes" id="UP001626593">
    <property type="component" value="Chromosome"/>
</dbReference>
<gene>
    <name evidence="1" type="ORF">U5817_09460</name>
    <name evidence="2" type="ORF">U5817_09810</name>
</gene>
<accession>A0ABZ1AUF3</accession>